<evidence type="ECO:0000313" key="2">
    <source>
        <dbReference type="Proteomes" id="UP000093352"/>
    </source>
</evidence>
<gene>
    <name evidence="1" type="ORF">BBG48_004705</name>
</gene>
<keyword evidence="2" id="KW-1185">Reference proteome</keyword>
<reference evidence="1 2" key="1">
    <citation type="journal article" date="2016" name="Genome Announc.">
        <title>Draft Genome Sequence of Criibacterium bergeronii gen. nov., sp. nov., Strain CCRI-22567T, Isolated from a Vaginal Sample from a Woman with Bacterial Vaginosis.</title>
        <authorList>
            <person name="Maheux A.F."/>
            <person name="Berube E."/>
            <person name="Boudreau D.K."/>
            <person name="Raymond F."/>
            <person name="Corbeil J."/>
            <person name="Roy P.H."/>
            <person name="Boissinot M."/>
            <person name="Omar R.F."/>
        </authorList>
    </citation>
    <scope>NUCLEOTIDE SEQUENCE [LARGE SCALE GENOMIC DNA]</scope>
    <source>
        <strain evidence="1 2">CCRI-22567</strain>
    </source>
</reference>
<accession>A0A1C0ADZ3</accession>
<organism evidence="1 2">
    <name type="scientific">Criibacterium bergeronii</name>
    <dbReference type="NCBI Taxonomy" id="1871336"/>
    <lineage>
        <taxon>Bacteria</taxon>
        <taxon>Bacillati</taxon>
        <taxon>Bacillota</taxon>
        <taxon>Clostridia</taxon>
        <taxon>Peptostreptococcales</taxon>
        <taxon>Filifactoraceae</taxon>
        <taxon>Criibacterium</taxon>
    </lineage>
</organism>
<dbReference type="Proteomes" id="UP000093352">
    <property type="component" value="Unassembled WGS sequence"/>
</dbReference>
<dbReference type="STRING" id="1871336.BBG48_06560"/>
<comment type="caution">
    <text evidence="1">The sequence shown here is derived from an EMBL/GenBank/DDBJ whole genome shotgun (WGS) entry which is preliminary data.</text>
</comment>
<dbReference type="EMBL" id="MBEW02000007">
    <property type="protein sequence ID" value="RDY21423.1"/>
    <property type="molecule type" value="Genomic_DNA"/>
</dbReference>
<name>A0A1C0ADZ3_9FIRM</name>
<sequence length="70" mass="8388">MNNKLASYRAYFCDYVYDLLQDDEDNTRANAIIDLYDELLDIAEKLSRENFGMKTTIKNLRRQLDKNYNQ</sequence>
<proteinExistence type="predicted"/>
<dbReference type="AlphaFoldDB" id="A0A1C0ADZ3"/>
<evidence type="ECO:0000313" key="1">
    <source>
        <dbReference type="EMBL" id="RDY21423.1"/>
    </source>
</evidence>
<protein>
    <submittedName>
        <fullName evidence="1">Uncharacterized protein</fullName>
    </submittedName>
</protein>